<dbReference type="PANTHER" id="PTHR48079">
    <property type="entry name" value="PROTEIN YEEZ"/>
    <property type="match status" value="1"/>
</dbReference>
<dbReference type="SUPFAM" id="SSF51735">
    <property type="entry name" value="NAD(P)-binding Rossmann-fold domains"/>
    <property type="match status" value="1"/>
</dbReference>
<dbReference type="Proteomes" id="UP001144280">
    <property type="component" value="Unassembled WGS sequence"/>
</dbReference>
<dbReference type="EMBL" id="BSDI01000061">
    <property type="protein sequence ID" value="GLI02405.1"/>
    <property type="molecule type" value="Genomic_DNA"/>
</dbReference>
<evidence type="ECO:0000313" key="3">
    <source>
        <dbReference type="Proteomes" id="UP001144280"/>
    </source>
</evidence>
<dbReference type="InterPro" id="IPR051783">
    <property type="entry name" value="NAD(P)-dependent_oxidoreduct"/>
</dbReference>
<feature type="domain" description="3-beta hydroxysteroid dehydrogenase/isomerase" evidence="1">
    <location>
        <begin position="2"/>
        <end position="200"/>
    </location>
</feature>
<dbReference type="InterPro" id="IPR036291">
    <property type="entry name" value="NAD(P)-bd_dom_sf"/>
</dbReference>
<dbReference type="Pfam" id="PF01073">
    <property type="entry name" value="3Beta_HSD"/>
    <property type="match status" value="1"/>
</dbReference>
<organism evidence="2 3">
    <name type="scientific">Phytohabitans aurantiacus</name>
    <dbReference type="NCBI Taxonomy" id="3016789"/>
    <lineage>
        <taxon>Bacteria</taxon>
        <taxon>Bacillati</taxon>
        <taxon>Actinomycetota</taxon>
        <taxon>Actinomycetes</taxon>
        <taxon>Micromonosporales</taxon>
        <taxon>Micromonosporaceae</taxon>
    </lineage>
</organism>
<sequence>MEGDLDHVDALAGGASGADVVFHCAAFVKQWGRREEYLRGNVTGTRNVVEACRRVGVPRMVHVGTEAAMLAGEPLVGIDEDTPLRPDSKSLYCSTKAMAEVVVREANRDGLRTVVVRPRLVWGPGDSTILPALVTAVRKGRFRWIGGGRHLTSTTYIDNAVHGLVLAATASDPGPSYFVTDGPPVVFRDFIARWVGTQGVTIPDRDMSPAAARFAAVAAEGVWRVLRLPGEPPITRTAVWLSALECTVDISRATRELRYRPPVTREQGMAALSPPR</sequence>
<evidence type="ECO:0000313" key="2">
    <source>
        <dbReference type="EMBL" id="GLI02405.1"/>
    </source>
</evidence>
<reference evidence="2" key="1">
    <citation type="submission" date="2022-12" db="EMBL/GenBank/DDBJ databases">
        <title>New Phytohabitans aurantiacus sp. RD004123 nov., an actinomycete isolated from soil.</title>
        <authorList>
            <person name="Triningsih D.W."/>
            <person name="Harunari E."/>
            <person name="Igarashi Y."/>
        </authorList>
    </citation>
    <scope>NUCLEOTIDE SEQUENCE</scope>
    <source>
        <strain evidence="2">RD004123</strain>
    </source>
</reference>
<proteinExistence type="predicted"/>
<dbReference type="InterPro" id="IPR002225">
    <property type="entry name" value="3Beta_OHSteriod_DH/Estase"/>
</dbReference>
<gene>
    <name evidence="2" type="ORF">Pa4123_76830</name>
</gene>
<evidence type="ECO:0000259" key="1">
    <source>
        <dbReference type="Pfam" id="PF01073"/>
    </source>
</evidence>
<dbReference type="Gene3D" id="3.40.50.720">
    <property type="entry name" value="NAD(P)-binding Rossmann-like Domain"/>
    <property type="match status" value="1"/>
</dbReference>
<comment type="caution">
    <text evidence="2">The sequence shown here is derived from an EMBL/GenBank/DDBJ whole genome shotgun (WGS) entry which is preliminary data.</text>
</comment>
<name>A0ABQ5R8W8_9ACTN</name>
<dbReference type="PANTHER" id="PTHR48079:SF6">
    <property type="entry name" value="NAD(P)-BINDING DOMAIN-CONTAINING PROTEIN-RELATED"/>
    <property type="match status" value="1"/>
</dbReference>
<keyword evidence="3" id="KW-1185">Reference proteome</keyword>
<protein>
    <submittedName>
        <fullName evidence="2">3-beta hydroxysteroid dehydrogenase</fullName>
    </submittedName>
</protein>
<accession>A0ABQ5R8W8</accession>